<protein>
    <submittedName>
        <fullName evidence="8">Lipopolysaccharide biosynthesis protein</fullName>
    </submittedName>
</protein>
<keyword evidence="5 7" id="KW-1133">Transmembrane helix</keyword>
<dbReference type="Pfam" id="PF13440">
    <property type="entry name" value="Polysacc_synt_3"/>
    <property type="match status" value="1"/>
</dbReference>
<feature type="transmembrane region" description="Helical" evidence="7">
    <location>
        <begin position="43"/>
        <end position="62"/>
    </location>
</feature>
<evidence type="ECO:0000256" key="4">
    <source>
        <dbReference type="ARBA" id="ARBA00022692"/>
    </source>
</evidence>
<feature type="transmembrane region" description="Helical" evidence="7">
    <location>
        <begin position="254"/>
        <end position="276"/>
    </location>
</feature>
<proteinExistence type="inferred from homology"/>
<feature type="transmembrane region" description="Helical" evidence="7">
    <location>
        <begin position="214"/>
        <end position="234"/>
    </location>
</feature>
<dbReference type="PANTHER" id="PTHR30250">
    <property type="entry name" value="PST FAMILY PREDICTED COLANIC ACID TRANSPORTER"/>
    <property type="match status" value="1"/>
</dbReference>
<feature type="transmembrane region" description="Helical" evidence="7">
    <location>
        <begin position="170"/>
        <end position="193"/>
    </location>
</feature>
<keyword evidence="3" id="KW-1003">Cell membrane</keyword>
<feature type="transmembrane region" description="Helical" evidence="7">
    <location>
        <begin position="438"/>
        <end position="459"/>
    </location>
</feature>
<feature type="transmembrane region" description="Helical" evidence="7">
    <location>
        <begin position="20"/>
        <end position="37"/>
    </location>
</feature>
<sequence>MKLKELVIKGVLWNFSDKIFNQFGTFLVTIYLSRILTPGDFGLVGLLTVFIAISNIVIDGGFYQALVQKSHHLKDIETSTVFWSNLSISFFLYIFLFFISPYLAVFFKEPELSSTARVLFVVIIINSYSIAAKAKLAILVDFKSQAIANISGTFVGSIVAIIAANNGLGFWSIVLLALVKSFITTIVMCRLSFWKPKMEFSIIAFRELFKFGSNLMISGLVATLVSNLYLVVIAKYFNTDQAGYFIQASNITNALSGILSSVIQGVSYPILTSLNNQPSRMILIYKKLIEVTALFSFPVMFGFAVVAEDFTQIFLGEKWAPIVPLLSFMAFARIVTPISSINMNILNAVGRSDLFLLIDISKLPLTLSVLFFVLPYGIKAVAGAMIFTSFIAFFINSYFPGKMFSFGPIKQIELFLKYILSSVVMIAVVNIVNLEFEIILFFMKIFTGFFIYTSMLLLFKEKYIISVIRKVKKYI</sequence>
<evidence type="ECO:0000256" key="6">
    <source>
        <dbReference type="ARBA" id="ARBA00023136"/>
    </source>
</evidence>
<dbReference type="CDD" id="cd13127">
    <property type="entry name" value="MATE_tuaB_like"/>
    <property type="match status" value="1"/>
</dbReference>
<dbReference type="AlphaFoldDB" id="A0AAU8LSG3"/>
<gene>
    <name evidence="8" type="ORF">Q3M24_16060</name>
</gene>
<feature type="transmembrane region" description="Helical" evidence="7">
    <location>
        <begin position="82"/>
        <end position="104"/>
    </location>
</feature>
<evidence type="ECO:0000256" key="7">
    <source>
        <dbReference type="SAM" id="Phobius"/>
    </source>
</evidence>
<keyword evidence="6 7" id="KW-0472">Membrane</keyword>
<feature type="transmembrane region" description="Helical" evidence="7">
    <location>
        <begin position="319"/>
        <end position="342"/>
    </location>
</feature>
<dbReference type="EMBL" id="CP159373">
    <property type="protein sequence ID" value="XCN71810.1"/>
    <property type="molecule type" value="Genomic_DNA"/>
</dbReference>
<reference evidence="8" key="2">
    <citation type="submission" date="2024-06" db="EMBL/GenBank/DDBJ databases">
        <authorList>
            <person name="Plum-Jensen L.E."/>
            <person name="Schramm A."/>
            <person name="Marshall I.P.G."/>
        </authorList>
    </citation>
    <scope>NUCLEOTIDE SEQUENCE</scope>
    <source>
        <strain evidence="8">Rat1</strain>
    </source>
</reference>
<comment type="subcellular location">
    <subcellularLocation>
        <location evidence="1">Cell membrane</location>
        <topology evidence="1">Multi-pass membrane protein</topology>
    </subcellularLocation>
</comment>
<keyword evidence="4 7" id="KW-0812">Transmembrane</keyword>
<evidence type="ECO:0000256" key="2">
    <source>
        <dbReference type="ARBA" id="ARBA00007430"/>
    </source>
</evidence>
<accession>A0AAU8LSG3</accession>
<dbReference type="GO" id="GO:0005886">
    <property type="term" value="C:plasma membrane"/>
    <property type="evidence" value="ECO:0007669"/>
    <property type="project" value="UniProtKB-SubCell"/>
</dbReference>
<dbReference type="InterPro" id="IPR050833">
    <property type="entry name" value="Poly_Biosynth_Transport"/>
</dbReference>
<evidence type="ECO:0000313" key="8">
    <source>
        <dbReference type="EMBL" id="XCN71810.1"/>
    </source>
</evidence>
<dbReference type="PANTHER" id="PTHR30250:SF10">
    <property type="entry name" value="LIPOPOLYSACCHARIDE BIOSYNTHESIS PROTEIN WZXC"/>
    <property type="match status" value="1"/>
</dbReference>
<organism evidence="8">
    <name type="scientific">Candidatus Electrothrix aestuarii</name>
    <dbReference type="NCBI Taxonomy" id="3062594"/>
    <lineage>
        <taxon>Bacteria</taxon>
        <taxon>Pseudomonadati</taxon>
        <taxon>Thermodesulfobacteriota</taxon>
        <taxon>Desulfobulbia</taxon>
        <taxon>Desulfobulbales</taxon>
        <taxon>Desulfobulbaceae</taxon>
        <taxon>Candidatus Electrothrix</taxon>
    </lineage>
</organism>
<feature type="transmembrane region" description="Helical" evidence="7">
    <location>
        <begin position="380"/>
        <end position="400"/>
    </location>
</feature>
<comment type="similarity">
    <text evidence="2">Belongs to the polysaccharide synthase family.</text>
</comment>
<dbReference type="KEGG" id="eaj:Q3M24_16060"/>
<feature type="transmembrane region" description="Helical" evidence="7">
    <location>
        <begin position="146"/>
        <end position="164"/>
    </location>
</feature>
<feature type="transmembrane region" description="Helical" evidence="7">
    <location>
        <begin position="288"/>
        <end position="307"/>
    </location>
</feature>
<evidence type="ECO:0000256" key="3">
    <source>
        <dbReference type="ARBA" id="ARBA00022475"/>
    </source>
</evidence>
<feature type="transmembrane region" description="Helical" evidence="7">
    <location>
        <begin position="116"/>
        <end position="134"/>
    </location>
</feature>
<name>A0AAU8LSG3_9BACT</name>
<feature type="transmembrane region" description="Helical" evidence="7">
    <location>
        <begin position="412"/>
        <end position="432"/>
    </location>
</feature>
<evidence type="ECO:0000256" key="1">
    <source>
        <dbReference type="ARBA" id="ARBA00004651"/>
    </source>
</evidence>
<feature type="transmembrane region" description="Helical" evidence="7">
    <location>
        <begin position="354"/>
        <end position="374"/>
    </location>
</feature>
<reference evidence="8" key="1">
    <citation type="journal article" date="2024" name="Syst. Appl. Microbiol.">
        <title>First single-strain enrichments of Electrothrix cable bacteria, description of E. aestuarii sp. nov. and E. rattekaaiensis sp. nov., and proposal of a cable bacteria taxonomy following the rules of the SeqCode.</title>
        <authorList>
            <person name="Plum-Jensen L.E."/>
            <person name="Schramm A."/>
            <person name="Marshall I.P.G."/>
        </authorList>
    </citation>
    <scope>NUCLEOTIDE SEQUENCE</scope>
    <source>
        <strain evidence="8">Rat1</strain>
    </source>
</reference>
<evidence type="ECO:0000256" key="5">
    <source>
        <dbReference type="ARBA" id="ARBA00022989"/>
    </source>
</evidence>